<sequence length="107" mass="12008">MRWDLQPIQVAQVVQLLQDGTFHTCCHKKHDQFGGGSVIFWGGKPLEGHTDLHVLSNGTLTAVRYQGEILRATVRPYTGAVDPVFLVVQDNARPHVARVCRQFLDDE</sequence>
<evidence type="ECO:0000313" key="2">
    <source>
        <dbReference type="Proteomes" id="UP000831701"/>
    </source>
</evidence>
<dbReference type="EMBL" id="CM041548">
    <property type="protein sequence ID" value="KAI3358876.1"/>
    <property type="molecule type" value="Genomic_DNA"/>
</dbReference>
<protein>
    <submittedName>
        <fullName evidence="1">Uncharacterized protein</fullName>
    </submittedName>
</protein>
<proteinExistence type="predicted"/>
<evidence type="ECO:0000313" key="1">
    <source>
        <dbReference type="EMBL" id="KAI3358876.1"/>
    </source>
</evidence>
<reference evidence="1" key="1">
    <citation type="submission" date="2022-04" db="EMBL/GenBank/DDBJ databases">
        <title>Jade perch genome.</title>
        <authorList>
            <person name="Chao B."/>
        </authorList>
    </citation>
    <scope>NUCLEOTIDE SEQUENCE</scope>
    <source>
        <strain evidence="1">CB-2022</strain>
    </source>
</reference>
<comment type="caution">
    <text evidence="1">The sequence shown here is derived from an EMBL/GenBank/DDBJ whole genome shotgun (WGS) entry which is preliminary data.</text>
</comment>
<feature type="non-terminal residue" evidence="1">
    <location>
        <position position="107"/>
    </location>
</feature>
<gene>
    <name evidence="1" type="ORF">L3Q82_015265</name>
</gene>
<accession>A0ACB8VTN7</accession>
<keyword evidence="2" id="KW-1185">Reference proteome</keyword>
<name>A0ACB8VTN7_9TELE</name>
<organism evidence="1 2">
    <name type="scientific">Scortum barcoo</name>
    <name type="common">barcoo grunter</name>
    <dbReference type="NCBI Taxonomy" id="214431"/>
    <lineage>
        <taxon>Eukaryota</taxon>
        <taxon>Metazoa</taxon>
        <taxon>Chordata</taxon>
        <taxon>Craniata</taxon>
        <taxon>Vertebrata</taxon>
        <taxon>Euteleostomi</taxon>
        <taxon>Actinopterygii</taxon>
        <taxon>Neopterygii</taxon>
        <taxon>Teleostei</taxon>
        <taxon>Neoteleostei</taxon>
        <taxon>Acanthomorphata</taxon>
        <taxon>Eupercaria</taxon>
        <taxon>Centrarchiformes</taxon>
        <taxon>Terapontoidei</taxon>
        <taxon>Terapontidae</taxon>
        <taxon>Scortum</taxon>
    </lineage>
</organism>
<dbReference type="Proteomes" id="UP000831701">
    <property type="component" value="Chromosome 18"/>
</dbReference>